<dbReference type="Pfam" id="PF00557">
    <property type="entry name" value="Peptidase_M24"/>
    <property type="match status" value="1"/>
</dbReference>
<dbReference type="InterPro" id="IPR000994">
    <property type="entry name" value="Pept_M24"/>
</dbReference>
<gene>
    <name evidence="3" type="ORF">Poli38472_008127</name>
</gene>
<dbReference type="PANTHER" id="PTHR46112">
    <property type="entry name" value="AMINOPEPTIDASE"/>
    <property type="match status" value="1"/>
</dbReference>
<evidence type="ECO:0000259" key="1">
    <source>
        <dbReference type="Pfam" id="PF00557"/>
    </source>
</evidence>
<dbReference type="InterPro" id="IPR050659">
    <property type="entry name" value="Peptidase_M24B"/>
</dbReference>
<dbReference type="SUPFAM" id="SSF55920">
    <property type="entry name" value="Creatinase/aminopeptidase"/>
    <property type="match status" value="1"/>
</dbReference>
<dbReference type="PANTHER" id="PTHR46112:SF2">
    <property type="entry name" value="XAA-PRO AMINOPEPTIDASE P-RELATED"/>
    <property type="match status" value="1"/>
</dbReference>
<reference evidence="3" key="1">
    <citation type="submission" date="2019-03" db="EMBL/GenBank/DDBJ databases">
        <title>Long read genome sequence of the mycoparasitic Pythium oligandrum ATCC 38472 isolated from sugarbeet rhizosphere.</title>
        <authorList>
            <person name="Gaulin E."/>
        </authorList>
    </citation>
    <scope>NUCLEOTIDE SEQUENCE</scope>
    <source>
        <strain evidence="3">ATCC 38472_TT</strain>
    </source>
</reference>
<sequence length="392" mass="43654">MDDRKYVEAFALDLVKRRADFHKKVADVRQVLQDAQLDAIVLSYTHNFSWFTGGARNFINMAAVDGVGSIYVDASQVVVLTNEIEGHRLINEEMDGLQADVKLHEDPWYAQPQAIEVARKLANSDKIGVDMLHADVEARISKLREVLTEYEMDIYRSLGADCGKIIGEVARSVRPSQTEWEITAELSALCWKKSITPIVALVAADERVDAIRHPLPTNKRVKNKVMIVLCGRRAGFVLSVTRMVYVTTTPGAKIPEDLLRRHEAATYVDAVAITSSKPGVAAKDIFKAIQDAYETKGFPGEWKLHHQGGCAGYKSREWIANPQHTSVVSHNNGFAWNPSVTGTKTEDTVLMRDGPNGSIVYEVISETPEWPLIEHEVNGVKIKRPGILHIAY</sequence>
<dbReference type="SUPFAM" id="SSF53092">
    <property type="entry name" value="Creatinase/prolidase N-terminal domain"/>
    <property type="match status" value="1"/>
</dbReference>
<keyword evidence="4" id="KW-1185">Reference proteome</keyword>
<evidence type="ECO:0000313" key="4">
    <source>
        <dbReference type="Proteomes" id="UP000794436"/>
    </source>
</evidence>
<dbReference type="EMBL" id="SPLM01000037">
    <property type="protein sequence ID" value="TMW65485.1"/>
    <property type="molecule type" value="Genomic_DNA"/>
</dbReference>
<dbReference type="Pfam" id="PF01321">
    <property type="entry name" value="Creatinase_N"/>
    <property type="match status" value="1"/>
</dbReference>
<feature type="domain" description="Creatinase N-terminal" evidence="2">
    <location>
        <begin position="26"/>
        <end position="146"/>
    </location>
</feature>
<name>A0A8K1CLK2_PYTOL</name>
<accession>A0A8K1CLK2</accession>
<proteinExistence type="predicted"/>
<dbReference type="InterPro" id="IPR029149">
    <property type="entry name" value="Creatin/AminoP/Spt16_N"/>
</dbReference>
<dbReference type="CDD" id="cd01066">
    <property type="entry name" value="APP_MetAP"/>
    <property type="match status" value="1"/>
</dbReference>
<evidence type="ECO:0000313" key="3">
    <source>
        <dbReference type="EMBL" id="TMW65485.1"/>
    </source>
</evidence>
<evidence type="ECO:0008006" key="5">
    <source>
        <dbReference type="Google" id="ProtNLM"/>
    </source>
</evidence>
<feature type="domain" description="Peptidase M24" evidence="1">
    <location>
        <begin position="162"/>
        <end position="351"/>
    </location>
</feature>
<dbReference type="AlphaFoldDB" id="A0A8K1CLK2"/>
<dbReference type="OrthoDB" id="2013818at2759"/>
<dbReference type="Gene3D" id="3.90.230.10">
    <property type="entry name" value="Creatinase/methionine aminopeptidase superfamily"/>
    <property type="match status" value="1"/>
</dbReference>
<dbReference type="InterPro" id="IPR000587">
    <property type="entry name" value="Creatinase_N"/>
</dbReference>
<dbReference type="Proteomes" id="UP000794436">
    <property type="component" value="Unassembled WGS sequence"/>
</dbReference>
<dbReference type="InterPro" id="IPR036005">
    <property type="entry name" value="Creatinase/aminopeptidase-like"/>
</dbReference>
<organism evidence="3 4">
    <name type="scientific">Pythium oligandrum</name>
    <name type="common">Mycoparasitic fungus</name>
    <dbReference type="NCBI Taxonomy" id="41045"/>
    <lineage>
        <taxon>Eukaryota</taxon>
        <taxon>Sar</taxon>
        <taxon>Stramenopiles</taxon>
        <taxon>Oomycota</taxon>
        <taxon>Peronosporomycetes</taxon>
        <taxon>Pythiales</taxon>
        <taxon>Pythiaceae</taxon>
        <taxon>Pythium</taxon>
    </lineage>
</organism>
<evidence type="ECO:0000259" key="2">
    <source>
        <dbReference type="Pfam" id="PF01321"/>
    </source>
</evidence>
<protein>
    <recommendedName>
        <fullName evidence="5">Peptidase M24 domain-containing protein</fullName>
    </recommendedName>
</protein>
<dbReference type="Gene3D" id="3.40.350.10">
    <property type="entry name" value="Creatinase/prolidase N-terminal domain"/>
    <property type="match status" value="1"/>
</dbReference>
<comment type="caution">
    <text evidence="3">The sequence shown here is derived from an EMBL/GenBank/DDBJ whole genome shotgun (WGS) entry which is preliminary data.</text>
</comment>